<gene>
    <name evidence="13" type="ORF">AWR27_03640</name>
</gene>
<keyword evidence="4 8" id="KW-0812">Transmembrane</keyword>
<dbReference type="Pfam" id="PF00593">
    <property type="entry name" value="TonB_dep_Rec_b-barrel"/>
    <property type="match status" value="1"/>
</dbReference>
<dbReference type="InterPro" id="IPR039426">
    <property type="entry name" value="TonB-dep_rcpt-like"/>
</dbReference>
<dbReference type="InterPro" id="IPR023997">
    <property type="entry name" value="TonB-dep_OMP_SusC/RagA_CS"/>
</dbReference>
<dbReference type="InterPro" id="IPR000531">
    <property type="entry name" value="Beta-barrel_TonB"/>
</dbReference>
<dbReference type="SUPFAM" id="SSF49464">
    <property type="entry name" value="Carboxypeptidase regulatory domain-like"/>
    <property type="match status" value="1"/>
</dbReference>
<dbReference type="AlphaFoldDB" id="A0A1P9WT53"/>
<evidence type="ECO:0000256" key="5">
    <source>
        <dbReference type="ARBA" id="ARBA00023077"/>
    </source>
</evidence>
<evidence type="ECO:0000256" key="9">
    <source>
        <dbReference type="RuleBase" id="RU003357"/>
    </source>
</evidence>
<dbReference type="Gene3D" id="2.40.170.20">
    <property type="entry name" value="TonB-dependent receptor, beta-barrel domain"/>
    <property type="match status" value="1"/>
</dbReference>
<comment type="similarity">
    <text evidence="8 9">Belongs to the TonB-dependent receptor family.</text>
</comment>
<evidence type="ECO:0000256" key="1">
    <source>
        <dbReference type="ARBA" id="ARBA00004571"/>
    </source>
</evidence>
<evidence type="ECO:0000256" key="10">
    <source>
        <dbReference type="SAM" id="SignalP"/>
    </source>
</evidence>
<name>A0A1P9WT53_9BACT</name>
<dbReference type="InterPro" id="IPR037066">
    <property type="entry name" value="Plug_dom_sf"/>
</dbReference>
<evidence type="ECO:0000256" key="8">
    <source>
        <dbReference type="PROSITE-ProRule" id="PRU01360"/>
    </source>
</evidence>
<dbReference type="GO" id="GO:0009279">
    <property type="term" value="C:cell outer membrane"/>
    <property type="evidence" value="ECO:0007669"/>
    <property type="project" value="UniProtKB-SubCell"/>
</dbReference>
<evidence type="ECO:0000256" key="4">
    <source>
        <dbReference type="ARBA" id="ARBA00022692"/>
    </source>
</evidence>
<evidence type="ECO:0000259" key="11">
    <source>
        <dbReference type="Pfam" id="PF00593"/>
    </source>
</evidence>
<keyword evidence="3 8" id="KW-1134">Transmembrane beta strand</keyword>
<keyword evidence="5 9" id="KW-0798">TonB box</keyword>
<evidence type="ECO:0000256" key="2">
    <source>
        <dbReference type="ARBA" id="ARBA00022448"/>
    </source>
</evidence>
<dbReference type="SUPFAM" id="SSF56935">
    <property type="entry name" value="Porins"/>
    <property type="match status" value="1"/>
</dbReference>
<dbReference type="KEGG" id="smon:AWR27_03640"/>
<keyword evidence="7 8" id="KW-0998">Cell outer membrane</keyword>
<dbReference type="PROSITE" id="PS52016">
    <property type="entry name" value="TONB_DEPENDENT_REC_3"/>
    <property type="match status" value="1"/>
</dbReference>
<organism evidence="13 14">
    <name type="scientific">Spirosoma montaniterrae</name>
    <dbReference type="NCBI Taxonomy" id="1178516"/>
    <lineage>
        <taxon>Bacteria</taxon>
        <taxon>Pseudomonadati</taxon>
        <taxon>Bacteroidota</taxon>
        <taxon>Cytophagia</taxon>
        <taxon>Cytophagales</taxon>
        <taxon>Cytophagaceae</taxon>
        <taxon>Spirosoma</taxon>
    </lineage>
</organism>
<sequence>MSKILFGSWLLMLLFCLPAVAQDVAVSGRVTSSDDGSALPGVSVQVKGTTRGTTTDADGRYRLTAPANARLVFSFIGFLSQEVAVGNRTSINVRLENNSQELGEVVVTGYGGSVNKREFTGSSSKVSGKQFENMAVQTFDRALQGRAAGVQVTSANGVPGGAVQIRIRGLGSISAGSDPLYVVDGVQLNSNSNSSFTSNNPLAFLNPNDIESIEVLKDAAAASIYGSQAANGVVLVTTKRGKAGKTQINANYYTGIVQPLQYLDVLNTQQWISTRTEALVNSGTAPDAALRNVLGTIRQPTDLTPEAIAALPTYDWQRESFRTGVSHNGELSMNGGSEKTKFYLSGNYNYQQANLRRVDFTRGVINSTVTHTVNDKLTIEQKLTLSTITSQGQFGSPLGGSFLGAAAFSSPLVLPSNPIYNPDGSYFGTPAQGGIAGILNQNIVQVADLNDTRATVNQAIGGLGATYKVTKDLIIRPFVSIDYRTIKGRNWQDLRTADVVAVRGRIQDQLNQNTNFLTNITANYNKSVGSNDFGVLLGAEYRSEVNTNNLSVAENFPTPDFKYASAAANPINIFGAWTAFRRASLFGNLKYSYKKKYDVSLIGRYDGSSRFGENNRFGFFPSASASWMVTEEEFLKGNSVLKDLKLRASYGITGNDQLGSLFAQNNFLSLGLFGAGFNYNNVAGMAPIQLANPNLRWETSATVNLGLDYSLFQGRINGAIDVFQRDSRDLLLAVNLPFTSGYGSIQQNAGAVQNRGLEIELNTINFERDGFKWNTNFNITFIRNKVTKLLDNITPLANPDSTRLVNYTDFYGVGRQAILGKPLLPQYTFEYAGVNPATGRPMWYDFAGNITYNPLNPRDLRYLGSEQPSFFGGFTNTFSYKGISLDVFFQYEYGRRSFNGQTAFLSELGGRNFNTLLDVYNRRWVRPGDITDVPRPINGNAELRGASAFAGSRTLEDASYLRLKQITLSYDLPSSMLQRIKLRQVRVYGQALNMLTWTRWTGYDPEWLNFGSGNSGLIPNAKTFTFGVNIGL</sequence>
<protein>
    <submittedName>
        <fullName evidence="13">SusC/RagA family TonB-linked outer membrane protein</fullName>
    </submittedName>
</protein>
<keyword evidence="2 8" id="KW-0813">Transport</keyword>
<dbReference type="Gene3D" id="2.60.40.1120">
    <property type="entry name" value="Carboxypeptidase-like, regulatory domain"/>
    <property type="match status" value="1"/>
</dbReference>
<dbReference type="Pfam" id="PF13715">
    <property type="entry name" value="CarbopepD_reg_2"/>
    <property type="match status" value="1"/>
</dbReference>
<reference evidence="13 14" key="1">
    <citation type="submission" date="2016-01" db="EMBL/GenBank/DDBJ databases">
        <authorList>
            <person name="Oliw E.H."/>
        </authorList>
    </citation>
    <scope>NUCLEOTIDE SEQUENCE [LARGE SCALE GENOMIC DNA]</scope>
    <source>
        <strain evidence="13 14">DY10</strain>
    </source>
</reference>
<dbReference type="InterPro" id="IPR008969">
    <property type="entry name" value="CarboxyPept-like_regulatory"/>
</dbReference>
<dbReference type="OrthoDB" id="9768177at2"/>
<keyword evidence="6 8" id="KW-0472">Membrane</keyword>
<evidence type="ECO:0000313" key="13">
    <source>
        <dbReference type="EMBL" id="AQG78513.1"/>
    </source>
</evidence>
<dbReference type="Pfam" id="PF07715">
    <property type="entry name" value="Plug"/>
    <property type="match status" value="1"/>
</dbReference>
<keyword evidence="14" id="KW-1185">Reference proteome</keyword>
<evidence type="ECO:0000256" key="6">
    <source>
        <dbReference type="ARBA" id="ARBA00023136"/>
    </source>
</evidence>
<evidence type="ECO:0000256" key="7">
    <source>
        <dbReference type="ARBA" id="ARBA00023237"/>
    </source>
</evidence>
<dbReference type="NCBIfam" id="TIGR04056">
    <property type="entry name" value="OMP_RagA_SusC"/>
    <property type="match status" value="1"/>
</dbReference>
<dbReference type="EMBL" id="CP014263">
    <property type="protein sequence ID" value="AQG78513.1"/>
    <property type="molecule type" value="Genomic_DNA"/>
</dbReference>
<accession>A0A1P9WT53</accession>
<evidence type="ECO:0000313" key="14">
    <source>
        <dbReference type="Proteomes" id="UP000187941"/>
    </source>
</evidence>
<dbReference type="InterPro" id="IPR012910">
    <property type="entry name" value="Plug_dom"/>
</dbReference>
<dbReference type="STRING" id="1178516.AWR27_03640"/>
<dbReference type="InterPro" id="IPR036942">
    <property type="entry name" value="Beta-barrel_TonB_sf"/>
</dbReference>
<feature type="domain" description="TonB-dependent receptor plug" evidence="12">
    <location>
        <begin position="116"/>
        <end position="233"/>
    </location>
</feature>
<feature type="signal peptide" evidence="10">
    <location>
        <begin position="1"/>
        <end position="21"/>
    </location>
</feature>
<comment type="subcellular location">
    <subcellularLocation>
        <location evidence="1 8">Cell outer membrane</location>
        <topology evidence="1 8">Multi-pass membrane protein</topology>
    </subcellularLocation>
</comment>
<feature type="domain" description="TonB-dependent receptor-like beta-barrel" evidence="11">
    <location>
        <begin position="448"/>
        <end position="846"/>
    </location>
</feature>
<dbReference type="Gene3D" id="2.170.130.10">
    <property type="entry name" value="TonB-dependent receptor, plug domain"/>
    <property type="match status" value="1"/>
</dbReference>
<dbReference type="Proteomes" id="UP000187941">
    <property type="component" value="Chromosome"/>
</dbReference>
<feature type="chain" id="PRO_5012614122" evidence="10">
    <location>
        <begin position="22"/>
        <end position="1032"/>
    </location>
</feature>
<dbReference type="NCBIfam" id="TIGR04057">
    <property type="entry name" value="SusC_RagA_signa"/>
    <property type="match status" value="1"/>
</dbReference>
<evidence type="ECO:0000256" key="3">
    <source>
        <dbReference type="ARBA" id="ARBA00022452"/>
    </source>
</evidence>
<evidence type="ECO:0000259" key="12">
    <source>
        <dbReference type="Pfam" id="PF07715"/>
    </source>
</evidence>
<dbReference type="InterPro" id="IPR023996">
    <property type="entry name" value="TonB-dep_OMP_SusC/RagA"/>
</dbReference>
<proteinExistence type="inferred from homology"/>
<keyword evidence="10" id="KW-0732">Signal</keyword>